<name>A0A2W7QSU0_9BACT</name>
<evidence type="ECO:0000256" key="4">
    <source>
        <dbReference type="ARBA" id="ARBA00022692"/>
    </source>
</evidence>
<keyword evidence="7" id="KW-0460">Magnesium</keyword>
<feature type="binding site" evidence="7">
    <location>
        <position position="211"/>
    </location>
    <ligand>
        <name>Mg(2+)</name>
        <dbReference type="ChEBI" id="CHEBI:18420"/>
    </ligand>
</feature>
<dbReference type="Pfam" id="PF00953">
    <property type="entry name" value="Glycos_transf_4"/>
    <property type="match status" value="1"/>
</dbReference>
<evidence type="ECO:0000256" key="1">
    <source>
        <dbReference type="ARBA" id="ARBA00004651"/>
    </source>
</evidence>
<dbReference type="PANTHER" id="PTHR22926:SF3">
    <property type="entry name" value="UNDECAPRENYL-PHOSPHATE ALPHA-N-ACETYLGLUCOSAMINYL 1-PHOSPHATE TRANSFERASE"/>
    <property type="match status" value="1"/>
</dbReference>
<evidence type="ECO:0000256" key="2">
    <source>
        <dbReference type="ARBA" id="ARBA00022475"/>
    </source>
</evidence>
<evidence type="ECO:0000256" key="7">
    <source>
        <dbReference type="PIRSR" id="PIRSR600715-1"/>
    </source>
</evidence>
<feature type="transmembrane region" description="Helical" evidence="8">
    <location>
        <begin position="72"/>
        <end position="88"/>
    </location>
</feature>
<dbReference type="GO" id="GO:0016780">
    <property type="term" value="F:phosphotransferase activity, for other substituted phosphate groups"/>
    <property type="evidence" value="ECO:0007669"/>
    <property type="project" value="InterPro"/>
</dbReference>
<dbReference type="PANTHER" id="PTHR22926">
    <property type="entry name" value="PHOSPHO-N-ACETYLMURAMOYL-PENTAPEPTIDE-TRANSFERASE"/>
    <property type="match status" value="1"/>
</dbReference>
<feature type="transmembrane region" description="Helical" evidence="8">
    <location>
        <begin position="133"/>
        <end position="152"/>
    </location>
</feature>
<keyword evidence="6 8" id="KW-0472">Membrane</keyword>
<evidence type="ECO:0000256" key="3">
    <source>
        <dbReference type="ARBA" id="ARBA00022679"/>
    </source>
</evidence>
<dbReference type="Proteomes" id="UP000321927">
    <property type="component" value="Unassembled WGS sequence"/>
</dbReference>
<dbReference type="AlphaFoldDB" id="A0A2W7QSU0"/>
<feature type="transmembrane region" description="Helical" evidence="8">
    <location>
        <begin position="46"/>
        <end position="66"/>
    </location>
</feature>
<evidence type="ECO:0000313" key="9">
    <source>
        <dbReference type="EMBL" id="PZX50256.1"/>
    </source>
</evidence>
<dbReference type="GO" id="GO:0044038">
    <property type="term" value="P:cell wall macromolecule biosynthetic process"/>
    <property type="evidence" value="ECO:0007669"/>
    <property type="project" value="TreeGrafter"/>
</dbReference>
<feature type="transmembrane region" description="Helical" evidence="8">
    <location>
        <begin position="247"/>
        <end position="266"/>
    </location>
</feature>
<feature type="transmembrane region" description="Helical" evidence="8">
    <location>
        <begin position="183"/>
        <end position="202"/>
    </location>
</feature>
<evidence type="ECO:0000256" key="8">
    <source>
        <dbReference type="SAM" id="Phobius"/>
    </source>
</evidence>
<reference evidence="10 12" key="2">
    <citation type="submission" date="2019-08" db="EMBL/GenBank/DDBJ databases">
        <title>Genome of Algoriphagus ratkowskyi IC026.</title>
        <authorList>
            <person name="Bowman J.P."/>
        </authorList>
    </citation>
    <scope>NUCLEOTIDE SEQUENCE [LARGE SCALE GENOMIC DNA]</scope>
    <source>
        <strain evidence="10 12">IC026</strain>
    </source>
</reference>
<feature type="transmembrane region" description="Helical" evidence="8">
    <location>
        <begin position="6"/>
        <end position="25"/>
    </location>
</feature>
<sequence length="386" mass="42634">MFFLYAALTAFSVGILITPILIKFLHRLNIGDQPGGRKIHSSFIPSMGGISFVVASTVAMAIWGWQFPIPDIRYLLGAILLMFIVGLRDDLVELKASRKLMGQLVAVLLVVVVADVRIRDFHGFLGLGELNDVVSYIFSGFVLFALTNGFNLIDGLDGLGGTIAVISFSCLGGWFIVQGIESYALISFVFLGGVLAFLAFNWHPAKIFMGDTGSLTLGFTLGTLIIAFMGINEGLPDGAFLKFESTFAAGVALMMFPLYDMGRVFIRRISQGKKPMSPDKSHVHHFLMRIGLKHDQVALLLGFLQLGFIGLVYLMKDFSDNLVLPIIISLSIFLGYRLDAVTVRYLKKKVALQPRILEVRPMKIHQKSKIKLNKSEFMESSNVDLN</sequence>
<accession>A0A2W7QSU0</accession>
<keyword evidence="2" id="KW-1003">Cell membrane</keyword>
<evidence type="ECO:0000256" key="5">
    <source>
        <dbReference type="ARBA" id="ARBA00022989"/>
    </source>
</evidence>
<dbReference type="EMBL" id="VORV01000022">
    <property type="protein sequence ID" value="TXD75608.1"/>
    <property type="molecule type" value="Genomic_DNA"/>
</dbReference>
<feature type="transmembrane region" description="Helical" evidence="8">
    <location>
        <begin position="100"/>
        <end position="118"/>
    </location>
</feature>
<feature type="transmembrane region" description="Helical" evidence="8">
    <location>
        <begin position="159"/>
        <end position="177"/>
    </location>
</feature>
<dbReference type="Proteomes" id="UP000249115">
    <property type="component" value="Unassembled WGS sequence"/>
</dbReference>
<comment type="cofactor">
    <cofactor evidence="7">
        <name>Mg(2+)</name>
        <dbReference type="ChEBI" id="CHEBI:18420"/>
    </cofactor>
</comment>
<keyword evidence="3 9" id="KW-0808">Transferase</keyword>
<feature type="transmembrane region" description="Helical" evidence="8">
    <location>
        <begin position="214"/>
        <end position="235"/>
    </location>
</feature>
<keyword evidence="12" id="KW-1185">Reference proteome</keyword>
<gene>
    <name evidence="10" type="ORF">ESW18_19720</name>
    <name evidence="9" type="ORF">LV84_04056</name>
</gene>
<reference evidence="9 11" key="1">
    <citation type="submission" date="2018-06" db="EMBL/GenBank/DDBJ databases">
        <title>Genomic Encyclopedia of Archaeal and Bacterial Type Strains, Phase II (KMG-II): from individual species to whole genera.</title>
        <authorList>
            <person name="Goeker M."/>
        </authorList>
    </citation>
    <scope>NUCLEOTIDE SEQUENCE [LARGE SCALE GENOMIC DNA]</scope>
    <source>
        <strain evidence="9 11">DSM 22686</strain>
    </source>
</reference>
<dbReference type="GO" id="GO:0046872">
    <property type="term" value="F:metal ion binding"/>
    <property type="evidence" value="ECO:0007669"/>
    <property type="project" value="UniProtKB-KW"/>
</dbReference>
<dbReference type="EMBL" id="QKZU01000024">
    <property type="protein sequence ID" value="PZX50256.1"/>
    <property type="molecule type" value="Genomic_DNA"/>
</dbReference>
<evidence type="ECO:0000313" key="12">
    <source>
        <dbReference type="Proteomes" id="UP000321927"/>
    </source>
</evidence>
<proteinExistence type="predicted"/>
<evidence type="ECO:0000313" key="10">
    <source>
        <dbReference type="EMBL" id="TXD75608.1"/>
    </source>
</evidence>
<keyword evidence="7" id="KW-0479">Metal-binding</keyword>
<comment type="subcellular location">
    <subcellularLocation>
        <location evidence="1">Cell membrane</location>
        <topology evidence="1">Multi-pass membrane protein</topology>
    </subcellularLocation>
</comment>
<comment type="caution">
    <text evidence="9">The sequence shown here is derived from an EMBL/GenBank/DDBJ whole genome shotgun (WGS) entry which is preliminary data.</text>
</comment>
<dbReference type="OrthoDB" id="9783652at2"/>
<dbReference type="RefSeq" id="WP_086503263.1">
    <property type="nucleotide sequence ID" value="NZ_MSSV01000032.1"/>
</dbReference>
<evidence type="ECO:0000256" key="6">
    <source>
        <dbReference type="ARBA" id="ARBA00023136"/>
    </source>
</evidence>
<dbReference type="GO" id="GO:0005886">
    <property type="term" value="C:plasma membrane"/>
    <property type="evidence" value="ECO:0007669"/>
    <property type="project" value="UniProtKB-SubCell"/>
</dbReference>
<feature type="transmembrane region" description="Helical" evidence="8">
    <location>
        <begin position="321"/>
        <end position="338"/>
    </location>
</feature>
<organism evidence="9 11">
    <name type="scientific">Algoriphagus ratkowskyi</name>
    <dbReference type="NCBI Taxonomy" id="57028"/>
    <lineage>
        <taxon>Bacteria</taxon>
        <taxon>Pseudomonadati</taxon>
        <taxon>Bacteroidota</taxon>
        <taxon>Cytophagia</taxon>
        <taxon>Cytophagales</taxon>
        <taxon>Cyclobacteriaceae</taxon>
        <taxon>Algoriphagus</taxon>
    </lineage>
</organism>
<dbReference type="PROSITE" id="PS01348">
    <property type="entry name" value="MRAY_2"/>
    <property type="match status" value="1"/>
</dbReference>
<dbReference type="CDD" id="cd06853">
    <property type="entry name" value="GT_WecA_like"/>
    <property type="match status" value="1"/>
</dbReference>
<feature type="transmembrane region" description="Helical" evidence="8">
    <location>
        <begin position="297"/>
        <end position="315"/>
    </location>
</feature>
<feature type="binding site" evidence="7">
    <location>
        <position position="151"/>
    </location>
    <ligand>
        <name>Mg(2+)</name>
        <dbReference type="ChEBI" id="CHEBI:18420"/>
    </ligand>
</feature>
<dbReference type="InterPro" id="IPR000715">
    <property type="entry name" value="Glycosyl_transferase_4"/>
</dbReference>
<protein>
    <submittedName>
        <fullName evidence="9">UDP-N-acetylmuramyl pentapeptide phosphotransferase/UDP-N-acetylglucosamine-1-phosphate transferase</fullName>
    </submittedName>
    <submittedName>
        <fullName evidence="10">Undecaprenyl/decaprenyl-phosphate alpha-N-acetylglucosaminyl 1-phosphate transferase</fullName>
    </submittedName>
</protein>
<evidence type="ECO:0000313" key="11">
    <source>
        <dbReference type="Proteomes" id="UP000249115"/>
    </source>
</evidence>
<dbReference type="GO" id="GO:0071555">
    <property type="term" value="P:cell wall organization"/>
    <property type="evidence" value="ECO:0007669"/>
    <property type="project" value="TreeGrafter"/>
</dbReference>
<dbReference type="GO" id="GO:0009103">
    <property type="term" value="P:lipopolysaccharide biosynthetic process"/>
    <property type="evidence" value="ECO:0007669"/>
    <property type="project" value="TreeGrafter"/>
</dbReference>
<dbReference type="InterPro" id="IPR018480">
    <property type="entry name" value="PNAcMuramoyl-5peptid_Trfase_CS"/>
</dbReference>
<keyword evidence="5 8" id="KW-1133">Transmembrane helix</keyword>
<keyword evidence="4 8" id="KW-0812">Transmembrane</keyword>